<gene>
    <name evidence="2" type="ORF">RF11_03979</name>
</gene>
<feature type="coiled-coil region" evidence="1">
    <location>
        <begin position="42"/>
        <end position="69"/>
    </location>
</feature>
<accession>A0A0C2MFX5</accession>
<keyword evidence="3" id="KW-1185">Reference proteome</keyword>
<organism evidence="2 3">
    <name type="scientific">Thelohanellus kitauei</name>
    <name type="common">Myxosporean</name>
    <dbReference type="NCBI Taxonomy" id="669202"/>
    <lineage>
        <taxon>Eukaryota</taxon>
        <taxon>Metazoa</taxon>
        <taxon>Cnidaria</taxon>
        <taxon>Myxozoa</taxon>
        <taxon>Myxosporea</taxon>
        <taxon>Bivalvulida</taxon>
        <taxon>Platysporina</taxon>
        <taxon>Myxobolidae</taxon>
        <taxon>Thelohanellus</taxon>
    </lineage>
</organism>
<evidence type="ECO:0000313" key="3">
    <source>
        <dbReference type="Proteomes" id="UP000031668"/>
    </source>
</evidence>
<reference evidence="2 3" key="1">
    <citation type="journal article" date="2014" name="Genome Biol. Evol.">
        <title>The genome of the myxosporean Thelohanellus kitauei shows adaptations to nutrient acquisition within its fish host.</title>
        <authorList>
            <person name="Yang Y."/>
            <person name="Xiong J."/>
            <person name="Zhou Z."/>
            <person name="Huo F."/>
            <person name="Miao W."/>
            <person name="Ran C."/>
            <person name="Liu Y."/>
            <person name="Zhang J."/>
            <person name="Feng J."/>
            <person name="Wang M."/>
            <person name="Wang M."/>
            <person name="Wang L."/>
            <person name="Yao B."/>
        </authorList>
    </citation>
    <scope>NUCLEOTIDE SEQUENCE [LARGE SCALE GENOMIC DNA]</scope>
    <source>
        <strain evidence="2">Wuqing</strain>
    </source>
</reference>
<dbReference type="EMBL" id="JWZT01004756">
    <property type="protein sequence ID" value="KII63274.1"/>
    <property type="molecule type" value="Genomic_DNA"/>
</dbReference>
<dbReference type="Proteomes" id="UP000031668">
    <property type="component" value="Unassembled WGS sequence"/>
</dbReference>
<sequence>MSKIGEVVSSLDQLLRIYRVNERIDDTAINTALLCDMNQSMNSQILKQIREEQETNTKLRHEIDGINKAKKLLYIGLRMANSRLRKRDKKYTELKRLYESSRKTIENIKHTLKVKPPVVDVQSTRGSDFSYLCSTVEKKRLSNSDQDLINISNCKEATLIPINDNRLNGLKNRDNAISSQLSDFKVNNINDLPSP</sequence>
<evidence type="ECO:0000313" key="2">
    <source>
        <dbReference type="EMBL" id="KII63274.1"/>
    </source>
</evidence>
<protein>
    <submittedName>
        <fullName evidence="2">Uncharacterized protein</fullName>
    </submittedName>
</protein>
<name>A0A0C2MFX5_THEKT</name>
<dbReference type="AlphaFoldDB" id="A0A0C2MFX5"/>
<keyword evidence="1" id="KW-0175">Coiled coil</keyword>
<evidence type="ECO:0000256" key="1">
    <source>
        <dbReference type="SAM" id="Coils"/>
    </source>
</evidence>
<proteinExistence type="predicted"/>
<comment type="caution">
    <text evidence="2">The sequence shown here is derived from an EMBL/GenBank/DDBJ whole genome shotgun (WGS) entry which is preliminary data.</text>
</comment>